<dbReference type="Proteomes" id="UP000007844">
    <property type="component" value="Chromosome"/>
</dbReference>
<dbReference type="PANTHER" id="PTHR12677">
    <property type="entry name" value="GOLGI APPARATUS MEMBRANE PROTEIN TVP38-RELATED"/>
    <property type="match status" value="1"/>
</dbReference>
<keyword evidence="4 6" id="KW-1133">Transmembrane helix</keyword>
<keyword evidence="2 6" id="KW-1003">Cell membrane</keyword>
<keyword evidence="3 6" id="KW-0812">Transmembrane</keyword>
<evidence type="ECO:0000256" key="1">
    <source>
        <dbReference type="ARBA" id="ARBA00004651"/>
    </source>
</evidence>
<evidence type="ECO:0000256" key="6">
    <source>
        <dbReference type="RuleBase" id="RU366058"/>
    </source>
</evidence>
<gene>
    <name evidence="8" type="ORF">Desaf_2075</name>
</gene>
<dbReference type="RefSeq" id="WP_014260149.1">
    <property type="nucleotide sequence ID" value="NC_016629.1"/>
</dbReference>
<feature type="transmembrane region" description="Helical" evidence="6">
    <location>
        <begin position="61"/>
        <end position="79"/>
    </location>
</feature>
<feature type="transmembrane region" description="Helical" evidence="6">
    <location>
        <begin position="20"/>
        <end position="41"/>
    </location>
</feature>
<sequence>MSQAPSIPSARRQPAAAMRILAGALLPALILAIGAALVHWGGLGDQLGQEWIDAHIRGQGLAGWLLFVGLMGLATSLAVPRQAVSFLGGYAFGFIGGSLLSLAAAGFGCVLGFWYARLTRLAWQAELMSRLIGRRMTSLAQVDGFLRDNPFGMALTIRLLPVGNNSLTNLLAGISGVPFGPFMAGSLLGYAPQTLIFALLGSGMSVAPAWRVSLALVLLAVSSLLGWRMYRRSGLARD</sequence>
<evidence type="ECO:0000256" key="4">
    <source>
        <dbReference type="ARBA" id="ARBA00022989"/>
    </source>
</evidence>
<evidence type="ECO:0000313" key="9">
    <source>
        <dbReference type="Proteomes" id="UP000007844"/>
    </source>
</evidence>
<feature type="transmembrane region" description="Helical" evidence="6">
    <location>
        <begin position="91"/>
        <end position="116"/>
    </location>
</feature>
<dbReference type="STRING" id="690850.Desaf_2075"/>
<dbReference type="KEGG" id="daf:Desaf_2075"/>
<evidence type="ECO:0000256" key="5">
    <source>
        <dbReference type="ARBA" id="ARBA00023136"/>
    </source>
</evidence>
<dbReference type="Pfam" id="PF09335">
    <property type="entry name" value="VTT_dom"/>
    <property type="match status" value="1"/>
</dbReference>
<proteinExistence type="inferred from homology"/>
<accession>F3Z3N2</accession>
<feature type="transmembrane region" description="Helical" evidence="6">
    <location>
        <begin position="209"/>
        <end position="227"/>
    </location>
</feature>
<evidence type="ECO:0000259" key="7">
    <source>
        <dbReference type="Pfam" id="PF09335"/>
    </source>
</evidence>
<keyword evidence="9" id="KW-1185">Reference proteome</keyword>
<dbReference type="GO" id="GO:0005886">
    <property type="term" value="C:plasma membrane"/>
    <property type="evidence" value="ECO:0007669"/>
    <property type="project" value="UniProtKB-SubCell"/>
</dbReference>
<evidence type="ECO:0000256" key="3">
    <source>
        <dbReference type="ARBA" id="ARBA00022692"/>
    </source>
</evidence>
<evidence type="ECO:0000313" key="8">
    <source>
        <dbReference type="EMBL" id="EGJ50404.1"/>
    </source>
</evidence>
<name>F3Z3N2_DESAF</name>
<dbReference type="HOGENOM" id="CLU_038944_4_1_7"/>
<keyword evidence="5 6" id="KW-0472">Membrane</keyword>
<dbReference type="eggNOG" id="COG0398">
    <property type="taxonomic scope" value="Bacteria"/>
</dbReference>
<dbReference type="InterPro" id="IPR015414">
    <property type="entry name" value="TMEM64"/>
</dbReference>
<dbReference type="AlphaFoldDB" id="F3Z3N2"/>
<dbReference type="PANTHER" id="PTHR12677:SF59">
    <property type="entry name" value="GOLGI APPARATUS MEMBRANE PROTEIN TVP38-RELATED"/>
    <property type="match status" value="1"/>
</dbReference>
<comment type="subcellular location">
    <subcellularLocation>
        <location evidence="1 6">Cell membrane</location>
        <topology evidence="1 6">Multi-pass membrane protein</topology>
    </subcellularLocation>
</comment>
<protein>
    <recommendedName>
        <fullName evidence="6">TVP38/TMEM64 family membrane protein</fullName>
    </recommendedName>
</protein>
<feature type="domain" description="VTT" evidence="7">
    <location>
        <begin position="79"/>
        <end position="202"/>
    </location>
</feature>
<reference evidence="8 9" key="1">
    <citation type="journal article" date="2011" name="J. Bacteriol.">
        <title>Genome sequence of the mercury-methylating and pleomorphic Desulfovibrio africanus Strain Walvis Bay.</title>
        <authorList>
            <person name="Brown S.D."/>
            <person name="Wall J.D."/>
            <person name="Kucken A.M."/>
            <person name="Gilmour C.C."/>
            <person name="Podar M."/>
            <person name="Brandt C.C."/>
            <person name="Teshima H."/>
            <person name="Detter J.C."/>
            <person name="Han C.S."/>
            <person name="Land M.L."/>
            <person name="Lucas S."/>
            <person name="Han J."/>
            <person name="Pennacchio L."/>
            <person name="Nolan M."/>
            <person name="Pitluck S."/>
            <person name="Woyke T."/>
            <person name="Goodwin L."/>
            <person name="Palumbo A.V."/>
            <person name="Elias D.A."/>
        </authorList>
    </citation>
    <scope>NUCLEOTIDE SEQUENCE [LARGE SCALE GENOMIC DNA]</scope>
    <source>
        <strain evidence="8 9">Walvis Bay</strain>
    </source>
</reference>
<organism evidence="8 9">
    <name type="scientific">Desulfocurvibacter africanus subsp. africanus str. Walvis Bay</name>
    <dbReference type="NCBI Taxonomy" id="690850"/>
    <lineage>
        <taxon>Bacteria</taxon>
        <taxon>Pseudomonadati</taxon>
        <taxon>Thermodesulfobacteriota</taxon>
        <taxon>Desulfovibrionia</taxon>
        <taxon>Desulfovibrionales</taxon>
        <taxon>Desulfovibrionaceae</taxon>
        <taxon>Desulfocurvibacter</taxon>
    </lineage>
</organism>
<dbReference type="InterPro" id="IPR032816">
    <property type="entry name" value="VTT_dom"/>
</dbReference>
<dbReference type="EMBL" id="CP003221">
    <property type="protein sequence ID" value="EGJ50404.1"/>
    <property type="molecule type" value="Genomic_DNA"/>
</dbReference>
<evidence type="ECO:0000256" key="2">
    <source>
        <dbReference type="ARBA" id="ARBA00022475"/>
    </source>
</evidence>
<comment type="caution">
    <text evidence="6">Lacks conserved residue(s) required for the propagation of feature annotation.</text>
</comment>
<comment type="similarity">
    <text evidence="6">Belongs to the TVP38/TMEM64 family.</text>
</comment>